<name>A0ABS8EMV0_9FLAO</name>
<dbReference type="InterPro" id="IPR051685">
    <property type="entry name" value="Ycf3/AcsC/BcsC/TPR_MFPF"/>
</dbReference>
<evidence type="ECO:0000256" key="4">
    <source>
        <dbReference type="SAM" id="SignalP"/>
    </source>
</evidence>
<feature type="repeat" description="TPR" evidence="3">
    <location>
        <begin position="295"/>
        <end position="328"/>
    </location>
</feature>
<evidence type="ECO:0000256" key="3">
    <source>
        <dbReference type="PROSITE-ProRule" id="PRU00339"/>
    </source>
</evidence>
<reference evidence="6" key="2">
    <citation type="submission" date="2023-07" db="EMBL/GenBank/DDBJ databases">
        <title>Genome of Winogradskyella sp. E313.</title>
        <authorList>
            <person name="Zhou Y."/>
        </authorList>
    </citation>
    <scope>NUCLEOTIDE SEQUENCE [LARGE SCALE GENOMIC DNA]</scope>
    <source>
        <strain evidence="6">E313</strain>
    </source>
</reference>
<keyword evidence="4" id="KW-0732">Signal</keyword>
<dbReference type="InterPro" id="IPR019734">
    <property type="entry name" value="TPR_rpt"/>
</dbReference>
<keyword evidence="2 3" id="KW-0802">TPR repeat</keyword>
<evidence type="ECO:0000313" key="6">
    <source>
        <dbReference type="Proteomes" id="UP000778797"/>
    </source>
</evidence>
<evidence type="ECO:0000256" key="1">
    <source>
        <dbReference type="ARBA" id="ARBA00022737"/>
    </source>
</evidence>
<keyword evidence="6" id="KW-1185">Reference proteome</keyword>
<dbReference type="PANTHER" id="PTHR44943">
    <property type="entry name" value="CELLULOSE SYNTHASE OPERON PROTEIN C"/>
    <property type="match status" value="1"/>
</dbReference>
<feature type="chain" id="PRO_5047252852" evidence="4">
    <location>
        <begin position="20"/>
        <end position="428"/>
    </location>
</feature>
<gene>
    <name evidence="5" type="ORF">J1C55_08145</name>
</gene>
<proteinExistence type="predicted"/>
<accession>A0ABS8EMV0</accession>
<dbReference type="Gene3D" id="1.25.40.10">
    <property type="entry name" value="Tetratricopeptide repeat domain"/>
    <property type="match status" value="2"/>
</dbReference>
<dbReference type="EMBL" id="JAFMPT010000009">
    <property type="protein sequence ID" value="MCC1484554.1"/>
    <property type="molecule type" value="Genomic_DNA"/>
</dbReference>
<feature type="signal peptide" evidence="4">
    <location>
        <begin position="1"/>
        <end position="19"/>
    </location>
</feature>
<dbReference type="PANTHER" id="PTHR44943:SF4">
    <property type="entry name" value="TPR REPEAT-CONTAINING PROTEIN MJ0798"/>
    <property type="match status" value="1"/>
</dbReference>
<dbReference type="InterPro" id="IPR013105">
    <property type="entry name" value="TPR_2"/>
</dbReference>
<dbReference type="SUPFAM" id="SSF48452">
    <property type="entry name" value="TPR-like"/>
    <property type="match status" value="1"/>
</dbReference>
<evidence type="ECO:0000256" key="2">
    <source>
        <dbReference type="ARBA" id="ARBA00022803"/>
    </source>
</evidence>
<dbReference type="PROSITE" id="PS50293">
    <property type="entry name" value="TPR_REGION"/>
    <property type="match status" value="1"/>
</dbReference>
<dbReference type="PROSITE" id="PS50005">
    <property type="entry name" value="TPR"/>
    <property type="match status" value="2"/>
</dbReference>
<dbReference type="RefSeq" id="WP_227477002.1">
    <property type="nucleotide sequence ID" value="NZ_JAFMPT010000009.1"/>
</dbReference>
<evidence type="ECO:0000313" key="5">
    <source>
        <dbReference type="EMBL" id="MCC1484554.1"/>
    </source>
</evidence>
<dbReference type="SMART" id="SM00028">
    <property type="entry name" value="TPR"/>
    <property type="match status" value="3"/>
</dbReference>
<reference evidence="6" key="1">
    <citation type="submission" date="2021-03" db="EMBL/GenBank/DDBJ databases">
        <title>Genome of Cognatishimia sp. F0-27.</title>
        <authorList>
            <person name="Ping X."/>
        </authorList>
    </citation>
    <scope>NUCLEOTIDE SEQUENCE [LARGE SCALE GENOMIC DNA]</scope>
    <source>
        <strain evidence="6">E313</strain>
    </source>
</reference>
<feature type="repeat" description="TPR" evidence="3">
    <location>
        <begin position="227"/>
        <end position="260"/>
    </location>
</feature>
<sequence>MRKLITLMCAILISSMSYAQKNEIKALEKALKSNNFAAAKTSVASADALIGNMDDKTKAKFYFLKAQALYASGAGTNDDISKAIKSLDDLKDLESKVGKLKYTEEANTIKASMLQNFLQRADKALTNKNYLIASKNFETAYKLSPKDTTYLYYAASTAVNAQDYETSLAQYLQLKNMGYTGIKTNYLATNKETGVEENFSDKKTRDIAIVSKTYINPRVELSKSKSAEIIKNIALIYVAQNENEKAIAAMADARKENPNDLGLILSEANVQLKMGNRDKFKDLMEIATTMDPENAELQFNLGALAAEGGNVDSAKKYYKKAIELDPNYADAYTNMAVAILNGELAIVEEMNGLGSSSADNERYDTLLEKRKGLYSEAIPFLEKALELNKTNVEAARTLMNIYSTLGETDKFKAMKAKVAELDAKASGN</sequence>
<comment type="caution">
    <text evidence="5">The sequence shown here is derived from an EMBL/GenBank/DDBJ whole genome shotgun (WGS) entry which is preliminary data.</text>
</comment>
<organism evidence="5 6">
    <name type="scientific">Winogradskyella immobilis</name>
    <dbReference type="NCBI Taxonomy" id="2816852"/>
    <lineage>
        <taxon>Bacteria</taxon>
        <taxon>Pseudomonadati</taxon>
        <taxon>Bacteroidota</taxon>
        <taxon>Flavobacteriia</taxon>
        <taxon>Flavobacteriales</taxon>
        <taxon>Flavobacteriaceae</taxon>
        <taxon>Winogradskyella</taxon>
    </lineage>
</organism>
<dbReference type="Pfam" id="PF07719">
    <property type="entry name" value="TPR_2"/>
    <property type="match status" value="1"/>
</dbReference>
<dbReference type="InterPro" id="IPR011990">
    <property type="entry name" value="TPR-like_helical_dom_sf"/>
</dbReference>
<dbReference type="Proteomes" id="UP000778797">
    <property type="component" value="Unassembled WGS sequence"/>
</dbReference>
<protein>
    <submittedName>
        <fullName evidence="5">Tetratricopeptide repeat protein</fullName>
    </submittedName>
</protein>
<dbReference type="Pfam" id="PF13181">
    <property type="entry name" value="TPR_8"/>
    <property type="match status" value="1"/>
</dbReference>
<keyword evidence="1" id="KW-0677">Repeat</keyword>